<dbReference type="EMBL" id="KJ025957">
    <property type="protein sequence ID" value="AHY25319.1"/>
    <property type="molecule type" value="Genomic_DNA"/>
</dbReference>
<dbReference type="RefSeq" id="YP_009030119.1">
    <property type="nucleotide sequence ID" value="NC_024121.1"/>
</dbReference>
<accession>A0A023W4R4</accession>
<dbReference type="GeneID" id="19484956"/>
<sequence>MKFLKKDVWYKVTTQWTNIATTDMVNECLWHYMAQKAPDMQFTVVELAAGFNGQNRATAIKTRDGRIHTAAGIGSSIDTPISHIFGDADLKDGSIVEVENPSSVDPHADERSFLLKQVITLRTALEQAEERLAQLPKL</sequence>
<dbReference type="KEGG" id="vg:19484956"/>
<reference evidence="1 2" key="1">
    <citation type="submission" date="2014-01" db="EMBL/GenBank/DDBJ databases">
        <authorList>
            <person name="Zhang G."/>
            <person name="Jin J."/>
            <person name="Li Z.J."/>
            <person name="Wang S.W."/>
            <person name="Chen S.J."/>
            <person name="Wang S.M."/>
            <person name="Wang X.T."/>
            <person name="Li Y.H."/>
            <person name="Wang J."/>
            <person name="Yang C.K."/>
            <person name="Wang L."/>
        </authorList>
    </citation>
    <scope>NUCLEOTIDE SEQUENCE [LARGE SCALE GENOMIC DNA]</scope>
</reference>
<proteinExistence type="predicted"/>
<protein>
    <submittedName>
        <fullName evidence="1">Uncharacterized protein</fullName>
    </submittedName>
</protein>
<dbReference type="Proteomes" id="UP000024445">
    <property type="component" value="Segment"/>
</dbReference>
<evidence type="ECO:0000313" key="1">
    <source>
        <dbReference type="EMBL" id="AHY25319.1"/>
    </source>
</evidence>
<organism evidence="1 2">
    <name type="scientific">Serratia phage PS2</name>
    <dbReference type="NCBI Taxonomy" id="1481112"/>
    <lineage>
        <taxon>Viruses</taxon>
        <taxon>Duplodnaviria</taxon>
        <taxon>Heunggongvirae</taxon>
        <taxon>Uroviricota</taxon>
        <taxon>Caudoviricetes</taxon>
        <taxon>Muldoonvirus</taxon>
        <taxon>Muldoonvirus PS2</taxon>
    </lineage>
</organism>
<evidence type="ECO:0000313" key="2">
    <source>
        <dbReference type="Proteomes" id="UP000024445"/>
    </source>
</evidence>
<name>A0A023W4R4_9CAUD</name>
<keyword evidence="2" id="KW-1185">Reference proteome</keyword>
<gene>
    <name evidence="1" type="ORF">PS2_072</name>
</gene>